<dbReference type="Proteomes" id="UP000325933">
    <property type="component" value="Unassembled WGS sequence"/>
</dbReference>
<reference evidence="3 4" key="1">
    <citation type="submission" date="2019-09" db="EMBL/GenBank/DDBJ databases">
        <authorList>
            <person name="Feng G."/>
        </authorList>
    </citation>
    <scope>NUCLEOTIDE SEQUENCE [LARGE SCALE GENOMIC DNA]</scope>
    <source>
        <strain evidence="2 3">KACC 19283</strain>
        <strain evidence="1 4">KACC 19284</strain>
    </source>
</reference>
<accession>A0A5J5HYS7</accession>
<dbReference type="RefSeq" id="WP_150426267.1">
    <property type="nucleotide sequence ID" value="NZ_VYQA01000011.1"/>
</dbReference>
<name>A0A5J5HYS7_9SPHN</name>
<evidence type="ECO:0000313" key="1">
    <source>
        <dbReference type="EMBL" id="KAA9014989.1"/>
    </source>
</evidence>
<dbReference type="Pfam" id="PF12276">
    <property type="entry name" value="DUF3617"/>
    <property type="match status" value="1"/>
</dbReference>
<evidence type="ECO:0000313" key="3">
    <source>
        <dbReference type="Proteomes" id="UP000325933"/>
    </source>
</evidence>
<comment type="caution">
    <text evidence="2">The sequence shown here is derived from an EMBL/GenBank/DDBJ whole genome shotgun (WGS) entry which is preliminary data.</text>
</comment>
<sequence length="188" mass="19929">MRRTVIMLAMLTTLAACGDKPGDKTGDIAATDAMSKQEVKAQVDKVQLKPGQWEGRFTVKDIDLSDMPGAPANMKDQMKRMMSQTSLKYCVTPQQAANPSGEMFAGQENKDCTYGGFEAKGGAVKGQISCKSQGGTMNATMSGTYAPESYAMDVDMKMAGGAQGTTMAMTARSEGKWIGADCAPTQAH</sequence>
<proteinExistence type="predicted"/>
<evidence type="ECO:0000313" key="4">
    <source>
        <dbReference type="Proteomes" id="UP000326364"/>
    </source>
</evidence>
<protein>
    <submittedName>
        <fullName evidence="2">DUF3617 domain-containing protein</fullName>
    </submittedName>
</protein>
<gene>
    <name evidence="2" type="ORF">F4U95_15270</name>
    <name evidence="1" type="ORF">F4U96_15145</name>
</gene>
<dbReference type="EMBL" id="VYQA01000011">
    <property type="protein sequence ID" value="KAA9027914.1"/>
    <property type="molecule type" value="Genomic_DNA"/>
</dbReference>
<dbReference type="EMBL" id="VYQB01000011">
    <property type="protein sequence ID" value="KAA9014989.1"/>
    <property type="molecule type" value="Genomic_DNA"/>
</dbReference>
<dbReference type="AlphaFoldDB" id="A0A5J5HYS7"/>
<keyword evidence="4" id="KW-1185">Reference proteome</keyword>
<organism evidence="2 3">
    <name type="scientific">Sphingobium limneticum</name>
    <dbReference type="NCBI Taxonomy" id="1007511"/>
    <lineage>
        <taxon>Bacteria</taxon>
        <taxon>Pseudomonadati</taxon>
        <taxon>Pseudomonadota</taxon>
        <taxon>Alphaproteobacteria</taxon>
        <taxon>Sphingomonadales</taxon>
        <taxon>Sphingomonadaceae</taxon>
        <taxon>Sphingobium</taxon>
    </lineage>
</organism>
<dbReference type="InterPro" id="IPR022061">
    <property type="entry name" value="DUF3617"/>
</dbReference>
<evidence type="ECO:0000313" key="2">
    <source>
        <dbReference type="EMBL" id="KAA9027914.1"/>
    </source>
</evidence>
<dbReference type="PROSITE" id="PS51257">
    <property type="entry name" value="PROKAR_LIPOPROTEIN"/>
    <property type="match status" value="1"/>
</dbReference>
<dbReference type="Proteomes" id="UP000326364">
    <property type="component" value="Unassembled WGS sequence"/>
</dbReference>